<reference evidence="1" key="1">
    <citation type="journal article" date="2022" name="bioRxiv">
        <title>Sequencing and chromosome-scale assembly of the giantPleurodeles waltlgenome.</title>
        <authorList>
            <person name="Brown T."/>
            <person name="Elewa A."/>
            <person name="Iarovenko S."/>
            <person name="Subramanian E."/>
            <person name="Araus A.J."/>
            <person name="Petzold A."/>
            <person name="Susuki M."/>
            <person name="Suzuki K.-i.T."/>
            <person name="Hayashi T."/>
            <person name="Toyoda A."/>
            <person name="Oliveira C."/>
            <person name="Osipova E."/>
            <person name="Leigh N.D."/>
            <person name="Simon A."/>
            <person name="Yun M.H."/>
        </authorList>
    </citation>
    <scope>NUCLEOTIDE SEQUENCE</scope>
    <source>
        <strain evidence="1">20211129_DDA</strain>
        <tissue evidence="1">Liver</tissue>
    </source>
</reference>
<comment type="caution">
    <text evidence="1">The sequence shown here is derived from an EMBL/GenBank/DDBJ whole genome shotgun (WGS) entry which is preliminary data.</text>
</comment>
<evidence type="ECO:0000313" key="2">
    <source>
        <dbReference type="Proteomes" id="UP001066276"/>
    </source>
</evidence>
<sequence length="89" mass="9588">MTAHGGTPLVGRELRAAHFCLLPGLEVTPPTNRDPIHKTWAAAVSVALHVTSSEASQYTSMWRKMTVPAEWIIRAAAGAELSSVAPWKP</sequence>
<dbReference type="Proteomes" id="UP001066276">
    <property type="component" value="Chromosome 10"/>
</dbReference>
<gene>
    <name evidence="1" type="ORF">NDU88_005107</name>
</gene>
<organism evidence="1 2">
    <name type="scientific">Pleurodeles waltl</name>
    <name type="common">Iberian ribbed newt</name>
    <dbReference type="NCBI Taxonomy" id="8319"/>
    <lineage>
        <taxon>Eukaryota</taxon>
        <taxon>Metazoa</taxon>
        <taxon>Chordata</taxon>
        <taxon>Craniata</taxon>
        <taxon>Vertebrata</taxon>
        <taxon>Euteleostomi</taxon>
        <taxon>Amphibia</taxon>
        <taxon>Batrachia</taxon>
        <taxon>Caudata</taxon>
        <taxon>Salamandroidea</taxon>
        <taxon>Salamandridae</taxon>
        <taxon>Pleurodelinae</taxon>
        <taxon>Pleurodeles</taxon>
    </lineage>
</organism>
<dbReference type="EMBL" id="JANPWB010000014">
    <property type="protein sequence ID" value="KAJ1100017.1"/>
    <property type="molecule type" value="Genomic_DNA"/>
</dbReference>
<evidence type="ECO:0000313" key="1">
    <source>
        <dbReference type="EMBL" id="KAJ1100017.1"/>
    </source>
</evidence>
<proteinExistence type="predicted"/>
<keyword evidence="2" id="KW-1185">Reference proteome</keyword>
<protein>
    <submittedName>
        <fullName evidence="1">Uncharacterized protein</fullName>
    </submittedName>
</protein>
<name>A0AAV7M8Z8_PLEWA</name>
<accession>A0AAV7M8Z8</accession>
<dbReference type="AlphaFoldDB" id="A0AAV7M8Z8"/>